<evidence type="ECO:0000313" key="9">
    <source>
        <dbReference type="EMBL" id="PSR20302.1"/>
    </source>
</evidence>
<evidence type="ECO:0000256" key="7">
    <source>
        <dbReference type="ARBA" id="ARBA00048696"/>
    </source>
</evidence>
<evidence type="ECO:0000256" key="6">
    <source>
        <dbReference type="ARBA" id="ARBA00047939"/>
    </source>
</evidence>
<comment type="catalytic activity">
    <reaction evidence="7">
        <text>L-tyrosyl-[protein] + ATP = O-(5'-adenylyl)-L-tyrosyl-[protein] + diphosphate</text>
        <dbReference type="Rhea" id="RHEA:54288"/>
        <dbReference type="Rhea" id="RHEA-COMP:10136"/>
        <dbReference type="Rhea" id="RHEA-COMP:13846"/>
        <dbReference type="ChEBI" id="CHEBI:30616"/>
        <dbReference type="ChEBI" id="CHEBI:33019"/>
        <dbReference type="ChEBI" id="CHEBI:46858"/>
        <dbReference type="ChEBI" id="CHEBI:83624"/>
        <dbReference type="EC" id="2.7.7.108"/>
    </reaction>
</comment>
<evidence type="ECO:0000256" key="3">
    <source>
        <dbReference type="ARBA" id="ARBA00022741"/>
    </source>
</evidence>
<evidence type="ECO:0000313" key="10">
    <source>
        <dbReference type="Proteomes" id="UP000241848"/>
    </source>
</evidence>
<dbReference type="SUPFAM" id="SSF140931">
    <property type="entry name" value="Fic-like"/>
    <property type="match status" value="1"/>
</dbReference>
<keyword evidence="1" id="KW-0808">Transferase</keyword>
<reference evidence="9 10" key="1">
    <citation type="journal article" date="2014" name="BMC Genomics">
        <title>Comparison of environmental and isolate Sulfobacillus genomes reveals diverse carbon, sulfur, nitrogen, and hydrogen metabolisms.</title>
        <authorList>
            <person name="Justice N.B."/>
            <person name="Norman A."/>
            <person name="Brown C.T."/>
            <person name="Singh A."/>
            <person name="Thomas B.C."/>
            <person name="Banfield J.F."/>
        </authorList>
    </citation>
    <scope>NUCLEOTIDE SEQUENCE [LARGE SCALE GENOMIC DNA]</scope>
    <source>
        <strain evidence="9">AMDSBA3</strain>
    </source>
</reference>
<feature type="domain" description="Fido" evidence="8">
    <location>
        <begin position="36"/>
        <end position="206"/>
    </location>
</feature>
<dbReference type="PANTHER" id="PTHR39560:SF1">
    <property type="entry name" value="PROTEIN ADENYLYLTRANSFERASE FIC-RELATED"/>
    <property type="match status" value="1"/>
</dbReference>
<dbReference type="GO" id="GO:0070733">
    <property type="term" value="F:AMPylase activity"/>
    <property type="evidence" value="ECO:0007669"/>
    <property type="project" value="UniProtKB-EC"/>
</dbReference>
<evidence type="ECO:0000256" key="2">
    <source>
        <dbReference type="ARBA" id="ARBA00022695"/>
    </source>
</evidence>
<protein>
    <recommendedName>
        <fullName evidence="5">protein adenylyltransferase</fullName>
        <ecNumber evidence="5">2.7.7.108</ecNumber>
    </recommendedName>
</protein>
<comment type="catalytic activity">
    <reaction evidence="6">
        <text>L-threonyl-[protein] + ATP = 3-O-(5'-adenylyl)-L-threonyl-[protein] + diphosphate</text>
        <dbReference type="Rhea" id="RHEA:54292"/>
        <dbReference type="Rhea" id="RHEA-COMP:11060"/>
        <dbReference type="Rhea" id="RHEA-COMP:13847"/>
        <dbReference type="ChEBI" id="CHEBI:30013"/>
        <dbReference type="ChEBI" id="CHEBI:30616"/>
        <dbReference type="ChEBI" id="CHEBI:33019"/>
        <dbReference type="ChEBI" id="CHEBI:138113"/>
        <dbReference type="EC" id="2.7.7.108"/>
    </reaction>
</comment>
<comment type="caution">
    <text evidence="9">The sequence shown here is derived from an EMBL/GenBank/DDBJ whole genome shotgun (WGS) entry which is preliminary data.</text>
</comment>
<dbReference type="PANTHER" id="PTHR39560">
    <property type="entry name" value="PROTEIN ADENYLYLTRANSFERASE FIC-RELATED"/>
    <property type="match status" value="1"/>
</dbReference>
<dbReference type="EC" id="2.7.7.108" evidence="5"/>
<dbReference type="Gene3D" id="1.10.3290.10">
    <property type="entry name" value="Fido-like domain"/>
    <property type="match status" value="1"/>
</dbReference>
<dbReference type="Pfam" id="PF02661">
    <property type="entry name" value="Fic"/>
    <property type="match status" value="1"/>
</dbReference>
<dbReference type="PROSITE" id="PS51459">
    <property type="entry name" value="FIDO"/>
    <property type="match status" value="1"/>
</dbReference>
<dbReference type="InterPro" id="IPR003812">
    <property type="entry name" value="Fido"/>
</dbReference>
<accession>A0A2T2WDI0</accession>
<organism evidence="9 10">
    <name type="scientific">Sulfobacillus acidophilus</name>
    <dbReference type="NCBI Taxonomy" id="53633"/>
    <lineage>
        <taxon>Bacteria</taxon>
        <taxon>Bacillati</taxon>
        <taxon>Bacillota</taxon>
        <taxon>Clostridia</taxon>
        <taxon>Eubacteriales</taxon>
        <taxon>Clostridiales Family XVII. Incertae Sedis</taxon>
        <taxon>Sulfobacillus</taxon>
    </lineage>
</organism>
<dbReference type="Proteomes" id="UP000241848">
    <property type="component" value="Unassembled WGS sequence"/>
</dbReference>
<sequence>MRSCCKQPMARPPVDEGWLTANRISELVETPVVGRFDIAHLLEIHRRIFQDLPHHGPGQFRPNAAAWVKARELESGDHYYVPYAPRRILESELSQVLNALHGPEAFRGLSLDRFAVRMAQLYADLDYLHPFREGNNRTLRTFTRQLAREAGFDLNWSVSNANELARDRLHRARDLAVIQRAFPGLDEQRAIETDNRMEYETYWVLKKL</sequence>
<dbReference type="InterPro" id="IPR036597">
    <property type="entry name" value="Fido-like_dom_sf"/>
</dbReference>
<dbReference type="AlphaFoldDB" id="A0A2T2WDI0"/>
<proteinExistence type="predicted"/>
<keyword evidence="4" id="KW-0067">ATP-binding</keyword>
<evidence type="ECO:0000256" key="4">
    <source>
        <dbReference type="ARBA" id="ARBA00022840"/>
    </source>
</evidence>
<evidence type="ECO:0000256" key="5">
    <source>
        <dbReference type="ARBA" id="ARBA00034531"/>
    </source>
</evidence>
<dbReference type="EMBL" id="PXYV01000070">
    <property type="protein sequence ID" value="PSR20302.1"/>
    <property type="molecule type" value="Genomic_DNA"/>
</dbReference>
<name>A0A2T2WDI0_9FIRM</name>
<dbReference type="GO" id="GO:0005524">
    <property type="term" value="F:ATP binding"/>
    <property type="evidence" value="ECO:0007669"/>
    <property type="project" value="UniProtKB-KW"/>
</dbReference>
<dbReference type="GO" id="GO:0051302">
    <property type="term" value="P:regulation of cell division"/>
    <property type="evidence" value="ECO:0007669"/>
    <property type="project" value="TreeGrafter"/>
</dbReference>
<keyword evidence="2" id="KW-0548">Nucleotidyltransferase</keyword>
<evidence type="ECO:0000259" key="8">
    <source>
        <dbReference type="PROSITE" id="PS51459"/>
    </source>
</evidence>
<evidence type="ECO:0000256" key="1">
    <source>
        <dbReference type="ARBA" id="ARBA00022679"/>
    </source>
</evidence>
<keyword evidence="3" id="KW-0547">Nucleotide-binding</keyword>
<gene>
    <name evidence="9" type="ORF">C7B45_15490</name>
</gene>